<keyword evidence="2" id="KW-0645">Protease</keyword>
<keyword evidence="5" id="KW-0378">Hydrolase</keyword>
<name>A0A5C8KA00_9BACT</name>
<keyword evidence="8" id="KW-1015">Disulfide bond</keyword>
<dbReference type="PROSITE" id="PS50093">
    <property type="entry name" value="PKD"/>
    <property type="match status" value="1"/>
</dbReference>
<dbReference type="SMART" id="SM00089">
    <property type="entry name" value="PKD"/>
    <property type="match status" value="1"/>
</dbReference>
<dbReference type="AlphaFoldDB" id="A0A5C8KA00"/>
<dbReference type="Pfam" id="PF18962">
    <property type="entry name" value="Por_Secre_tail"/>
    <property type="match status" value="1"/>
</dbReference>
<keyword evidence="12" id="KW-1185">Reference proteome</keyword>
<proteinExistence type="inferred from homology"/>
<evidence type="ECO:0000259" key="10">
    <source>
        <dbReference type="PROSITE" id="PS50093"/>
    </source>
</evidence>
<evidence type="ECO:0000256" key="7">
    <source>
        <dbReference type="ARBA" id="ARBA00023049"/>
    </source>
</evidence>
<dbReference type="InterPro" id="IPR024079">
    <property type="entry name" value="MetalloPept_cat_dom_sf"/>
</dbReference>
<comment type="similarity">
    <text evidence="1">Belongs to the peptidase M43B family.</text>
</comment>
<dbReference type="InterPro" id="IPR000601">
    <property type="entry name" value="PKD_dom"/>
</dbReference>
<evidence type="ECO:0000256" key="8">
    <source>
        <dbReference type="ARBA" id="ARBA00023157"/>
    </source>
</evidence>
<dbReference type="OrthoDB" id="6278496at2"/>
<evidence type="ECO:0000313" key="12">
    <source>
        <dbReference type="Proteomes" id="UP000321926"/>
    </source>
</evidence>
<reference evidence="11 12" key="1">
    <citation type="submission" date="2019-08" db="EMBL/GenBank/DDBJ databases">
        <authorList>
            <person name="Shi S."/>
        </authorList>
    </citation>
    <scope>NUCLEOTIDE SEQUENCE [LARGE SCALE GENOMIC DNA]</scope>
    <source>
        <strain evidence="11 12">GY10130</strain>
    </source>
</reference>
<dbReference type="InterPro" id="IPR026444">
    <property type="entry name" value="Secre_tail"/>
</dbReference>
<dbReference type="NCBIfam" id="TIGR04183">
    <property type="entry name" value="Por_Secre_tail"/>
    <property type="match status" value="1"/>
</dbReference>
<dbReference type="InterPro" id="IPR008754">
    <property type="entry name" value="Peptidase_M43"/>
</dbReference>
<gene>
    <name evidence="11" type="ORF">FVR03_03590</name>
</gene>
<dbReference type="InterPro" id="IPR035986">
    <property type="entry name" value="PKD_dom_sf"/>
</dbReference>
<dbReference type="GO" id="GO:0008237">
    <property type="term" value="F:metallopeptidase activity"/>
    <property type="evidence" value="ECO:0007669"/>
    <property type="project" value="UniProtKB-KW"/>
</dbReference>
<dbReference type="SUPFAM" id="SSF49299">
    <property type="entry name" value="PKD domain"/>
    <property type="match status" value="1"/>
</dbReference>
<dbReference type="GO" id="GO:0046872">
    <property type="term" value="F:metal ion binding"/>
    <property type="evidence" value="ECO:0007669"/>
    <property type="project" value="UniProtKB-KW"/>
</dbReference>
<keyword evidence="7" id="KW-0482">Metalloprotease</keyword>
<dbReference type="CDD" id="cd00146">
    <property type="entry name" value="PKD"/>
    <property type="match status" value="1"/>
</dbReference>
<evidence type="ECO:0000313" key="11">
    <source>
        <dbReference type="EMBL" id="TXK51304.1"/>
    </source>
</evidence>
<dbReference type="Proteomes" id="UP000321926">
    <property type="component" value="Unassembled WGS sequence"/>
</dbReference>
<keyword evidence="6" id="KW-0862">Zinc</keyword>
<dbReference type="GO" id="GO:0006508">
    <property type="term" value="P:proteolysis"/>
    <property type="evidence" value="ECO:0007669"/>
    <property type="project" value="UniProtKB-KW"/>
</dbReference>
<keyword evidence="3" id="KW-0479">Metal-binding</keyword>
<feature type="signal peptide" evidence="9">
    <location>
        <begin position="1"/>
        <end position="20"/>
    </location>
</feature>
<evidence type="ECO:0000256" key="5">
    <source>
        <dbReference type="ARBA" id="ARBA00022801"/>
    </source>
</evidence>
<dbReference type="EMBL" id="VRTY01000009">
    <property type="protein sequence ID" value="TXK51304.1"/>
    <property type="molecule type" value="Genomic_DNA"/>
</dbReference>
<dbReference type="RefSeq" id="WP_147920399.1">
    <property type="nucleotide sequence ID" value="NZ_VRTY01000009.1"/>
</dbReference>
<organism evidence="11 12">
    <name type="scientific">Pontibacter qinzhouensis</name>
    <dbReference type="NCBI Taxonomy" id="2603253"/>
    <lineage>
        <taxon>Bacteria</taxon>
        <taxon>Pseudomonadati</taxon>
        <taxon>Bacteroidota</taxon>
        <taxon>Cytophagia</taxon>
        <taxon>Cytophagales</taxon>
        <taxon>Hymenobacteraceae</taxon>
        <taxon>Pontibacter</taxon>
    </lineage>
</organism>
<dbReference type="SUPFAM" id="SSF55486">
    <property type="entry name" value="Metalloproteases ('zincins'), catalytic domain"/>
    <property type="match status" value="1"/>
</dbReference>
<dbReference type="Gene3D" id="3.40.390.10">
    <property type="entry name" value="Collagenase (Catalytic Domain)"/>
    <property type="match status" value="1"/>
</dbReference>
<evidence type="ECO:0000256" key="4">
    <source>
        <dbReference type="ARBA" id="ARBA00022729"/>
    </source>
</evidence>
<dbReference type="Gene3D" id="2.60.40.10">
    <property type="entry name" value="Immunoglobulins"/>
    <property type="match status" value="1"/>
</dbReference>
<dbReference type="CDD" id="cd04275">
    <property type="entry name" value="ZnMc_pappalysin_like"/>
    <property type="match status" value="1"/>
</dbReference>
<dbReference type="InterPro" id="IPR022409">
    <property type="entry name" value="PKD/Chitinase_dom"/>
</dbReference>
<feature type="domain" description="PKD" evidence="10">
    <location>
        <begin position="352"/>
        <end position="425"/>
    </location>
</feature>
<accession>A0A5C8KA00</accession>
<keyword evidence="4 9" id="KW-0732">Signal</keyword>
<evidence type="ECO:0000256" key="6">
    <source>
        <dbReference type="ARBA" id="ARBA00022833"/>
    </source>
</evidence>
<feature type="chain" id="PRO_5022745006" evidence="9">
    <location>
        <begin position="21"/>
        <end position="500"/>
    </location>
</feature>
<dbReference type="PANTHER" id="PTHR47466:SF1">
    <property type="entry name" value="METALLOPROTEASE MEP1 (AFU_ORTHOLOGUE AFUA_1G07730)-RELATED"/>
    <property type="match status" value="1"/>
</dbReference>
<evidence type="ECO:0000256" key="9">
    <source>
        <dbReference type="SAM" id="SignalP"/>
    </source>
</evidence>
<dbReference type="PANTHER" id="PTHR47466">
    <property type="match status" value="1"/>
</dbReference>
<comment type="caution">
    <text evidence="11">The sequence shown here is derived from an EMBL/GenBank/DDBJ whole genome shotgun (WGS) entry which is preliminary data.</text>
</comment>
<protein>
    <submittedName>
        <fullName evidence="11">PKD domain-containing protein</fullName>
    </submittedName>
</protein>
<dbReference type="Pfam" id="PF00801">
    <property type="entry name" value="PKD"/>
    <property type="match status" value="1"/>
</dbReference>
<evidence type="ECO:0000256" key="1">
    <source>
        <dbReference type="ARBA" id="ARBA00008721"/>
    </source>
</evidence>
<evidence type="ECO:0000256" key="2">
    <source>
        <dbReference type="ARBA" id="ARBA00022670"/>
    </source>
</evidence>
<dbReference type="InterPro" id="IPR013783">
    <property type="entry name" value="Ig-like_fold"/>
</dbReference>
<dbReference type="Pfam" id="PF05572">
    <property type="entry name" value="Peptidase_M43"/>
    <property type="match status" value="1"/>
</dbReference>
<evidence type="ECO:0000256" key="3">
    <source>
        <dbReference type="ARBA" id="ARBA00022723"/>
    </source>
</evidence>
<sequence length="500" mass="54978">MRALLLVLLCICSCNLQAWAQDTATPALHTRSCATTEYQEALQAQDPSLVLRQQQAMERAQEGSFKLSQSKAAWRNTIITIPVVFHVVYNTEAENIPDEQILSQLAILNADFRRQNPDTVNTPAYFRPFAADTQIEFCLASIDPNGDPTTGITRTQTDRASFETSRDDVKFTSRGGKDIWDSNQYLNIWVCRITGNTLGYSSFPGYNANIDGVVLLYSSVGAPPFNRSSGPYNQGRTATHEVGHWLGLRHIWGSACNNADGIEDTPNQQRDTGGCPTGIVTSCNNGPYGNMWQNYMDYTDDGCMNLFTNGQAALMQATLATARPSILSSLACTGRIRSDFEITNPTDTLVLVGTAVNFTDKSEGSRPTAWLWEFEGGTPATSTEQNPTVTYNTPGSYTVKLTVTNGIVSDTAEKLQYIEVTVSDLVVYPNPAAAYITIEQPARIEVRHIELVNSIGQTVLQQTVADRVVQLQVQHLPAGVYYLRLQSSNGMVIKKISVIR</sequence>